<dbReference type="InterPro" id="IPR015867">
    <property type="entry name" value="N-reg_PII/ATP_PRibTrfase_C"/>
</dbReference>
<dbReference type="RefSeq" id="WP_139225122.1">
    <property type="nucleotide sequence ID" value="NZ_FOVF01000052.1"/>
</dbReference>
<accession>A0A1I5B5Y0</accession>
<evidence type="ECO:0000313" key="1">
    <source>
        <dbReference type="EMBL" id="SFN70128.1"/>
    </source>
</evidence>
<keyword evidence="2" id="KW-1185">Reference proteome</keyword>
<dbReference type="PRINTS" id="PR00340">
    <property type="entry name" value="PIIGLNB"/>
</dbReference>
<proteinExistence type="predicted"/>
<dbReference type="Proteomes" id="UP000198575">
    <property type="component" value="Unassembled WGS sequence"/>
</dbReference>
<gene>
    <name evidence="1" type="ORF">SAMN05216289_15210</name>
</gene>
<protein>
    <submittedName>
        <fullName evidence="1">Nitrogen regulatory protein P-II family</fullName>
    </submittedName>
</protein>
<dbReference type="GO" id="GO:0006808">
    <property type="term" value="P:regulation of nitrogen utilization"/>
    <property type="evidence" value="ECO:0007669"/>
    <property type="project" value="InterPro"/>
</dbReference>
<dbReference type="InterPro" id="IPR002187">
    <property type="entry name" value="N-reg_PII"/>
</dbReference>
<dbReference type="PROSITE" id="PS51343">
    <property type="entry name" value="PII_GLNB_DOM"/>
    <property type="match status" value="1"/>
</dbReference>
<dbReference type="STRING" id="578942.SAMN05216289_15210"/>
<organism evidence="1 2">
    <name type="scientific">Dokdonella immobilis</name>
    <dbReference type="NCBI Taxonomy" id="578942"/>
    <lineage>
        <taxon>Bacteria</taxon>
        <taxon>Pseudomonadati</taxon>
        <taxon>Pseudomonadota</taxon>
        <taxon>Gammaproteobacteria</taxon>
        <taxon>Lysobacterales</taxon>
        <taxon>Rhodanobacteraceae</taxon>
        <taxon>Dokdonella</taxon>
    </lineage>
</organism>
<dbReference type="SMART" id="SM00938">
    <property type="entry name" value="P-II"/>
    <property type="match status" value="1"/>
</dbReference>
<dbReference type="OrthoDB" id="9802729at2"/>
<sequence>MKLIVAFIRPSHAEPVVRALEQAGLYHLSLSRVHGVVQPDAPVVRADMGAEGELEVRLEAYCEDARFEQAVELIRETGHIGSLPSGALFVHPVDHAWIVSQAVTGEG</sequence>
<reference evidence="1 2" key="1">
    <citation type="submission" date="2016-10" db="EMBL/GenBank/DDBJ databases">
        <authorList>
            <person name="de Groot N.N."/>
        </authorList>
    </citation>
    <scope>NUCLEOTIDE SEQUENCE [LARGE SCALE GENOMIC DNA]</scope>
    <source>
        <strain evidence="1 2">CGMCC 1.7659</strain>
    </source>
</reference>
<dbReference type="Gene3D" id="3.30.70.120">
    <property type="match status" value="1"/>
</dbReference>
<dbReference type="EMBL" id="FOVF01000052">
    <property type="protein sequence ID" value="SFN70128.1"/>
    <property type="molecule type" value="Genomic_DNA"/>
</dbReference>
<dbReference type="SUPFAM" id="SSF54913">
    <property type="entry name" value="GlnB-like"/>
    <property type="match status" value="1"/>
</dbReference>
<dbReference type="Pfam" id="PF00543">
    <property type="entry name" value="P-II"/>
    <property type="match status" value="1"/>
</dbReference>
<name>A0A1I5B5Y0_9GAMM</name>
<dbReference type="AlphaFoldDB" id="A0A1I5B5Y0"/>
<evidence type="ECO:0000313" key="2">
    <source>
        <dbReference type="Proteomes" id="UP000198575"/>
    </source>
</evidence>
<dbReference type="InterPro" id="IPR011322">
    <property type="entry name" value="N-reg_PII-like_a/b"/>
</dbReference>
<dbReference type="GO" id="GO:0030234">
    <property type="term" value="F:enzyme regulator activity"/>
    <property type="evidence" value="ECO:0007669"/>
    <property type="project" value="InterPro"/>
</dbReference>